<feature type="compositionally biased region" description="Polar residues" evidence="1">
    <location>
        <begin position="706"/>
        <end position="715"/>
    </location>
</feature>
<feature type="region of interest" description="Disordered" evidence="1">
    <location>
        <begin position="37"/>
        <end position="70"/>
    </location>
</feature>
<dbReference type="Proteomes" id="UP000291343">
    <property type="component" value="Unassembled WGS sequence"/>
</dbReference>
<gene>
    <name evidence="2" type="ORF">LSTR_LSTR008923</name>
</gene>
<evidence type="ECO:0000256" key="1">
    <source>
        <dbReference type="SAM" id="MobiDB-lite"/>
    </source>
</evidence>
<name>A0A482WLI6_LAOST</name>
<dbReference type="OrthoDB" id="10648020at2759"/>
<feature type="compositionally biased region" description="Polar residues" evidence="1">
    <location>
        <begin position="37"/>
        <end position="68"/>
    </location>
</feature>
<feature type="region of interest" description="Disordered" evidence="1">
    <location>
        <begin position="866"/>
        <end position="897"/>
    </location>
</feature>
<feature type="compositionally biased region" description="Basic and acidic residues" evidence="1">
    <location>
        <begin position="191"/>
        <end position="204"/>
    </location>
</feature>
<feature type="region of interest" description="Disordered" evidence="1">
    <location>
        <begin position="637"/>
        <end position="717"/>
    </location>
</feature>
<comment type="caution">
    <text evidence="2">The sequence shown here is derived from an EMBL/GenBank/DDBJ whole genome shotgun (WGS) entry which is preliminary data.</text>
</comment>
<protein>
    <submittedName>
        <fullName evidence="2">Uncharacterized protein</fullName>
    </submittedName>
</protein>
<reference evidence="2 3" key="1">
    <citation type="journal article" date="2017" name="Gigascience">
        <title>Genome sequence of the small brown planthopper, Laodelphax striatellus.</title>
        <authorList>
            <person name="Zhu J."/>
            <person name="Jiang F."/>
            <person name="Wang X."/>
            <person name="Yang P."/>
            <person name="Bao Y."/>
            <person name="Zhao W."/>
            <person name="Wang W."/>
            <person name="Lu H."/>
            <person name="Wang Q."/>
            <person name="Cui N."/>
            <person name="Li J."/>
            <person name="Chen X."/>
            <person name="Luo L."/>
            <person name="Yu J."/>
            <person name="Kang L."/>
            <person name="Cui F."/>
        </authorList>
    </citation>
    <scope>NUCLEOTIDE SEQUENCE [LARGE SCALE GENOMIC DNA]</scope>
    <source>
        <strain evidence="2">Lst14</strain>
    </source>
</reference>
<dbReference type="AlphaFoldDB" id="A0A482WLI6"/>
<keyword evidence="3" id="KW-1185">Reference proteome</keyword>
<dbReference type="EMBL" id="QKKF02031779">
    <property type="protein sequence ID" value="RZF34384.1"/>
    <property type="molecule type" value="Genomic_DNA"/>
</dbReference>
<feature type="region of interest" description="Disordered" evidence="1">
    <location>
        <begin position="138"/>
        <end position="252"/>
    </location>
</feature>
<feature type="compositionally biased region" description="Gly residues" evidence="1">
    <location>
        <begin position="146"/>
        <end position="179"/>
    </location>
</feature>
<feature type="compositionally biased region" description="Polar residues" evidence="1">
    <location>
        <begin position="986"/>
        <end position="1003"/>
    </location>
</feature>
<sequence length="1105" mass="124125">MDNSVCIEGELPQQPLVLNHQQITTGQQLCCNSFKSSTKDNQPSHQSPSCKTSSTDQPSSCKTSSTLHPPSCKTPVTTAALIFGGDRKWLRQIKSRSLQLASDHKVGLKNNEIEFNFMVESKLNKWMKLINGNEAQECKDGEEENGGGGGGARLGGGGGGGAEGGAGGGGGGGVKGGDLGGEENVGVKTGRIRENGRNKERVEEEYGGGGGGVGEGGGGVGVKEEALGGGDGGKYKERVERTEEEEEREGGCGKKQRLDRIVEQDENEEIGNRFGEKILKKDQKIINEVHHLKIDQGMNLARKPAELHLNDNNWDKNIMKSMCNRDRALKKAKLCHFCNVSDSDEMTTVGDENQGSRCHGLGDTTTDDVFQKITNKIIYKQLTCKSQNTIDSILDKQKNFTYPSVSNFQDQQRISLLEPNTINGGEKLETPTKIPIKIKSSGVRTEKKSILKKFHDQTFNMYGVGSDYDASMYLDSKRDGSSGDSKDIPDRSLIESQQMKIFAEISRQKQSELMNSKQNIIEKNEINSDESLCNKDIPNKNHGFHELFDKNHEDKMHFLARKHDLYDEEHSIDKGFDFHKDRGDYQPIKHSNGKAQLEDKVGLLDGRKDFLDKNHDKSNFIDRSDFGGRKHYFHGDRGGFLSNKQSSHDKINFDEPEPDGKRRKRRGEKQDLYDNNSINSNDRKDYDNEIHIQNTCRTKDDDVHENNPNFQNKSHNSLEENNDFHNRTHDFHDIPHNLNKDKPNPFNNPCNYQVDLGRSSQHLSKCSNDQNSQILDQIISLSQDLDGESGSVMTLNKDFAIQRSAEVIQAYHTATCSSVTLGYSCSKGCYKRNEYWRQNYDGSCCSQSSKNDGRCLCDEEDNNSRDNSQQISELANDKQQSAPLDQKKRPGVPGRRKKRIGFGVRFSYYVPNRFCAGKPDAEKEEEYCKCAAKTTDENANLTSKESSIEPRRKSVVLLPDKVDSENDAYLRIVDPHQKVSDWLDPDSSQSRTTSNQPLSTFINENEPIPSVTGFEGSEAATDEEEVKKPKYILKRSESNPDVIYIRKTTCDDPTCEAQQECIKIYTKQDSFEVHGDYIQLGNYELSGKDVFESIFDWLNPCKFFN</sequence>
<evidence type="ECO:0000313" key="2">
    <source>
        <dbReference type="EMBL" id="RZF34384.1"/>
    </source>
</evidence>
<feature type="compositionally biased region" description="Polar residues" evidence="1">
    <location>
        <begin position="866"/>
        <end position="883"/>
    </location>
</feature>
<feature type="compositionally biased region" description="Gly residues" evidence="1">
    <location>
        <begin position="207"/>
        <end position="232"/>
    </location>
</feature>
<dbReference type="InParanoid" id="A0A482WLI6"/>
<feature type="region of interest" description="Disordered" evidence="1">
    <location>
        <begin position="980"/>
        <end position="1021"/>
    </location>
</feature>
<feature type="compositionally biased region" description="Basic and acidic residues" evidence="1">
    <location>
        <begin position="681"/>
        <end position="690"/>
    </location>
</feature>
<organism evidence="2 3">
    <name type="scientific">Laodelphax striatellus</name>
    <name type="common">Small brown planthopper</name>
    <name type="synonym">Delphax striatella</name>
    <dbReference type="NCBI Taxonomy" id="195883"/>
    <lineage>
        <taxon>Eukaryota</taxon>
        <taxon>Metazoa</taxon>
        <taxon>Ecdysozoa</taxon>
        <taxon>Arthropoda</taxon>
        <taxon>Hexapoda</taxon>
        <taxon>Insecta</taxon>
        <taxon>Pterygota</taxon>
        <taxon>Neoptera</taxon>
        <taxon>Paraneoptera</taxon>
        <taxon>Hemiptera</taxon>
        <taxon>Auchenorrhyncha</taxon>
        <taxon>Fulgoroidea</taxon>
        <taxon>Delphacidae</taxon>
        <taxon>Criomorphinae</taxon>
        <taxon>Laodelphax</taxon>
    </lineage>
</organism>
<proteinExistence type="predicted"/>
<evidence type="ECO:0000313" key="3">
    <source>
        <dbReference type="Proteomes" id="UP000291343"/>
    </source>
</evidence>
<accession>A0A482WLI6</accession>